<dbReference type="AlphaFoldDB" id="A0A834W1H9"/>
<reference evidence="1" key="1">
    <citation type="submission" date="2020-09" db="EMBL/GenBank/DDBJ databases">
        <title>Genome-Enabled Discovery of Anthraquinone Biosynthesis in Senna tora.</title>
        <authorList>
            <person name="Kang S.-H."/>
            <person name="Pandey R.P."/>
            <person name="Lee C.-M."/>
            <person name="Sim J.-S."/>
            <person name="Jeong J.-T."/>
            <person name="Choi B.-S."/>
            <person name="Jung M."/>
            <person name="Ginzburg D."/>
            <person name="Zhao K."/>
            <person name="Won S.Y."/>
            <person name="Oh T.-J."/>
            <person name="Yu Y."/>
            <person name="Kim N.-H."/>
            <person name="Lee O.R."/>
            <person name="Lee T.-H."/>
            <person name="Bashyal P."/>
            <person name="Kim T.-S."/>
            <person name="Lee W.-H."/>
            <person name="Kawkins C."/>
            <person name="Kim C.-K."/>
            <person name="Kim J.S."/>
            <person name="Ahn B.O."/>
            <person name="Rhee S.Y."/>
            <person name="Sohng J.K."/>
        </authorList>
    </citation>
    <scope>NUCLEOTIDE SEQUENCE</scope>
    <source>
        <tissue evidence="1">Leaf</tissue>
    </source>
</reference>
<dbReference type="EMBL" id="JAAIUW010000013">
    <property type="protein sequence ID" value="KAF7802416.1"/>
    <property type="molecule type" value="Genomic_DNA"/>
</dbReference>
<proteinExistence type="predicted"/>
<dbReference type="Proteomes" id="UP000634136">
    <property type="component" value="Unassembled WGS sequence"/>
</dbReference>
<protein>
    <submittedName>
        <fullName evidence="1">Uncharacterized protein</fullName>
    </submittedName>
</protein>
<evidence type="ECO:0000313" key="1">
    <source>
        <dbReference type="EMBL" id="KAF7802416.1"/>
    </source>
</evidence>
<gene>
    <name evidence="1" type="ORF">G2W53_041527</name>
</gene>
<sequence>MLRHDQRSSHAMKTPIRASNPLGFTFDSYFVNVFEIRPQFLIRNILRHDPRFAFYMKTAIRASNPLGLANTTRTDRHDPRPSHAKKTSIRAYQIHSVSQIKRESIGFTHLHNKTFDSYFMNVFEILPQFLIRNMLRHDPRSAYAMKTSIRASNPLGLANTTRTDRFHSLAQQDF</sequence>
<keyword evidence="2" id="KW-1185">Reference proteome</keyword>
<organism evidence="1 2">
    <name type="scientific">Senna tora</name>
    <dbReference type="NCBI Taxonomy" id="362788"/>
    <lineage>
        <taxon>Eukaryota</taxon>
        <taxon>Viridiplantae</taxon>
        <taxon>Streptophyta</taxon>
        <taxon>Embryophyta</taxon>
        <taxon>Tracheophyta</taxon>
        <taxon>Spermatophyta</taxon>
        <taxon>Magnoliopsida</taxon>
        <taxon>eudicotyledons</taxon>
        <taxon>Gunneridae</taxon>
        <taxon>Pentapetalae</taxon>
        <taxon>rosids</taxon>
        <taxon>fabids</taxon>
        <taxon>Fabales</taxon>
        <taxon>Fabaceae</taxon>
        <taxon>Caesalpinioideae</taxon>
        <taxon>Cassia clade</taxon>
        <taxon>Senna</taxon>
    </lineage>
</organism>
<evidence type="ECO:0000313" key="2">
    <source>
        <dbReference type="Proteomes" id="UP000634136"/>
    </source>
</evidence>
<comment type="caution">
    <text evidence="1">The sequence shown here is derived from an EMBL/GenBank/DDBJ whole genome shotgun (WGS) entry which is preliminary data.</text>
</comment>
<accession>A0A834W1H9</accession>
<name>A0A834W1H9_9FABA</name>